<keyword evidence="1" id="KW-0547">Nucleotide-binding</keyword>
<evidence type="ECO:0000313" key="3">
    <source>
        <dbReference type="EMBL" id="RVU41396.1"/>
    </source>
</evidence>
<evidence type="ECO:0000259" key="2">
    <source>
        <dbReference type="PROSITE" id="PS50975"/>
    </source>
</evidence>
<keyword evidence="1" id="KW-0067">ATP-binding</keyword>
<dbReference type="InterPro" id="IPR013651">
    <property type="entry name" value="ATP-grasp_RimK-type"/>
</dbReference>
<dbReference type="Proteomes" id="UP000282926">
    <property type="component" value="Unassembled WGS sequence"/>
</dbReference>
<keyword evidence="4" id="KW-1185">Reference proteome</keyword>
<evidence type="ECO:0000256" key="1">
    <source>
        <dbReference type="PROSITE-ProRule" id="PRU00409"/>
    </source>
</evidence>
<protein>
    <submittedName>
        <fullName evidence="3">Alpha-L-glutamate ligase</fullName>
    </submittedName>
</protein>
<dbReference type="Gene3D" id="3.30.470.20">
    <property type="entry name" value="ATP-grasp fold, B domain"/>
    <property type="match status" value="1"/>
</dbReference>
<dbReference type="PROSITE" id="PS50975">
    <property type="entry name" value="ATP_GRASP"/>
    <property type="match status" value="1"/>
</dbReference>
<proteinExistence type="predicted"/>
<accession>A0ABY0CN61</accession>
<dbReference type="PANTHER" id="PTHR21621">
    <property type="entry name" value="RIBOSOMAL PROTEIN S6 MODIFICATION PROTEIN"/>
    <property type="match status" value="1"/>
</dbReference>
<dbReference type="InterPro" id="IPR011761">
    <property type="entry name" value="ATP-grasp"/>
</dbReference>
<gene>
    <name evidence="3" type="ORF">EA187_18810</name>
</gene>
<feature type="domain" description="ATP-grasp" evidence="2">
    <location>
        <begin position="151"/>
        <end position="366"/>
    </location>
</feature>
<dbReference type="Pfam" id="PF08443">
    <property type="entry name" value="RimK"/>
    <property type="match status" value="1"/>
</dbReference>
<sequence>MNRRGPLHGGRFFATSPLPNPSQRLTLSFNLAFFPHLERFNGIAPGWSHPMSSLPPVHILFENPDWLPPLRDALHKEGFEYTEIPVHHGIISGPPAPGIYLNRMSPSSHTRGHLTSVALTREILAHLQAHGARVVNGLAAFELEMSKLRQHLTLQRFGIRTPRTALAVGTEHLVSLARTFEGPFITKHNRGGKGLGIERFENADELQDRLAQGDFDLGPDHQVLIQQYIQAPEPFITRVEIVGQRMIFAMRSATDEGFQLCPSDVCQVELQREKAQAAALADNCPIDGGAKFSQSPLKADDPLVLKYLAMCAASGIELAGIEFVEDAHGHRYTYDINGTTNYNQTLGRQMGIHGMEELATYLRHVVAPQVMAELG</sequence>
<dbReference type="PANTHER" id="PTHR21621:SF0">
    <property type="entry name" value="BETA-CITRYLGLUTAMATE SYNTHASE B-RELATED"/>
    <property type="match status" value="1"/>
</dbReference>
<dbReference type="GO" id="GO:0016874">
    <property type="term" value="F:ligase activity"/>
    <property type="evidence" value="ECO:0007669"/>
    <property type="project" value="UniProtKB-KW"/>
</dbReference>
<keyword evidence="3" id="KW-0436">Ligase</keyword>
<comment type="caution">
    <text evidence="3">The sequence shown here is derived from an EMBL/GenBank/DDBJ whole genome shotgun (WGS) entry which is preliminary data.</text>
</comment>
<organism evidence="3 4">
    <name type="scientific">Lujinxingia sediminis</name>
    <dbReference type="NCBI Taxonomy" id="2480984"/>
    <lineage>
        <taxon>Bacteria</taxon>
        <taxon>Deltaproteobacteria</taxon>
        <taxon>Bradymonadales</taxon>
        <taxon>Lujinxingiaceae</taxon>
        <taxon>Lujinxingia</taxon>
    </lineage>
</organism>
<dbReference type="SUPFAM" id="SSF56059">
    <property type="entry name" value="Glutathione synthetase ATP-binding domain-like"/>
    <property type="match status" value="1"/>
</dbReference>
<evidence type="ECO:0000313" key="4">
    <source>
        <dbReference type="Proteomes" id="UP000282926"/>
    </source>
</evidence>
<name>A0ABY0CN61_9DELT</name>
<reference evidence="3 4" key="1">
    <citation type="submission" date="2019-01" db="EMBL/GenBank/DDBJ databases">
        <title>Lujinxingia litoralis gen. nov., sp. nov. and Lujinxingia sediminis gen. nov., sp. nov., new members in the order Bradymonadales, isolated from coastal sediment.</title>
        <authorList>
            <person name="Li C.-M."/>
        </authorList>
    </citation>
    <scope>NUCLEOTIDE SEQUENCE [LARGE SCALE GENOMIC DNA]</scope>
    <source>
        <strain evidence="3 4">SEH01</strain>
    </source>
</reference>
<dbReference type="EMBL" id="SADD01000018">
    <property type="protein sequence ID" value="RVU41396.1"/>
    <property type="molecule type" value="Genomic_DNA"/>
</dbReference>